<protein>
    <submittedName>
        <fullName evidence="10">S8 family serine peptidase</fullName>
    </submittedName>
</protein>
<evidence type="ECO:0000256" key="5">
    <source>
        <dbReference type="PROSITE-ProRule" id="PRU01240"/>
    </source>
</evidence>
<dbReference type="PROSITE" id="PS00138">
    <property type="entry name" value="SUBTILASE_SER"/>
    <property type="match status" value="1"/>
</dbReference>
<dbReference type="InterPro" id="IPR054399">
    <property type="entry name" value="Fervidolysin-like_N_prodom"/>
</dbReference>
<keyword evidence="2 5" id="KW-0645">Protease</keyword>
<dbReference type="PANTHER" id="PTHR43806:SF11">
    <property type="entry name" value="CEREVISIN-RELATED"/>
    <property type="match status" value="1"/>
</dbReference>
<dbReference type="InterPro" id="IPR050131">
    <property type="entry name" value="Peptidase_S8_subtilisin-like"/>
</dbReference>
<dbReference type="InterPro" id="IPR013783">
    <property type="entry name" value="Ig-like_fold"/>
</dbReference>
<keyword evidence="3 5" id="KW-0378">Hydrolase</keyword>
<evidence type="ECO:0000256" key="2">
    <source>
        <dbReference type="ARBA" id="ARBA00022670"/>
    </source>
</evidence>
<feature type="active site" description="Charge relay system" evidence="5">
    <location>
        <position position="148"/>
    </location>
</feature>
<feature type="active site" description="Charge relay system" evidence="5">
    <location>
        <position position="181"/>
    </location>
</feature>
<dbReference type="SUPFAM" id="SSF52743">
    <property type="entry name" value="Subtilisin-like"/>
    <property type="match status" value="1"/>
</dbReference>
<evidence type="ECO:0000313" key="10">
    <source>
        <dbReference type="EMBL" id="MFC5461703.1"/>
    </source>
</evidence>
<dbReference type="InterPro" id="IPR023828">
    <property type="entry name" value="Peptidase_S8_Ser-AS"/>
</dbReference>
<dbReference type="EMBL" id="JBHSMU010000015">
    <property type="protein sequence ID" value="MFC5461703.1"/>
    <property type="molecule type" value="Genomic_DNA"/>
</dbReference>
<dbReference type="RefSeq" id="WP_379785153.1">
    <property type="nucleotide sequence ID" value="NZ_JBHSMU010000015.1"/>
</dbReference>
<evidence type="ECO:0000259" key="9">
    <source>
        <dbReference type="Pfam" id="PF22148"/>
    </source>
</evidence>
<keyword evidence="11" id="KW-1185">Reference proteome</keyword>
<dbReference type="PROSITE" id="PS51892">
    <property type="entry name" value="SUBTILASE"/>
    <property type="match status" value="1"/>
</dbReference>
<proteinExistence type="inferred from homology"/>
<evidence type="ECO:0000256" key="1">
    <source>
        <dbReference type="ARBA" id="ARBA00011073"/>
    </source>
</evidence>
<dbReference type="Pfam" id="PF17957">
    <property type="entry name" value="Big_7"/>
    <property type="match status" value="2"/>
</dbReference>
<keyword evidence="4 5" id="KW-0720">Serine protease</keyword>
<dbReference type="InterPro" id="IPR017315">
    <property type="entry name" value="Pep_S8A_subtilisin_pbac-2"/>
</dbReference>
<sequence length="597" mass="59835">MHTAFNIASSRKTAAALAVAGLSLALGTEANAAPAGEFARGRILIEARAGLSDAELDTLVKAHGGKRRKLGQSRMHVVDLPPGLSEEEAVEKLSRRPELKFAELDRKVTVAMAVNDPYIGSAWHLGKIGAPAAWDSTQGSGVTIAVLDSGVNGAHPDLKDRMVPGFNVYNNTTDTSDLCGHGTAVAGTSAATMNNALGVAGVAGAARIMPIRVAFKDASGSCPAYLSTIANGITWAADHGARIANVSFAGIAGSSAVKSAARYMKNKGGLVFISAGNNNVDENVVPDTAFIIVSSTDSYDRKSSFSSWGSFVSLAAPGSGIWTTNSSLGYSSKSGTSFASPVTAGVAGLVMAARPDLNADQVESLLFKTSVDLGVAGRDPVFGYGRVDAAAAVGAARAYVQAADTIAPLAAIAAPLGSSTVSGSVPVSVNSSDNVGVARVELKVNGTVVATDSAAPYSFSWNSTGVANGMASLVAVAYDAAGNMGTSATVPVNVANSTSTIATVSDTVAPVVTINNPVAGAVSGTVAISVSATDNAGAAGIRTSLAIDGKVVANGQGGSLSYSWNTRKAAAGTHTVAVTARDAAGNAGSRSVSVTVR</sequence>
<dbReference type="PROSITE" id="PS00136">
    <property type="entry name" value="SUBTILASE_ASP"/>
    <property type="match status" value="1"/>
</dbReference>
<feature type="signal peptide" evidence="7">
    <location>
        <begin position="1"/>
        <end position="32"/>
    </location>
</feature>
<dbReference type="Gene3D" id="3.40.50.200">
    <property type="entry name" value="Peptidase S8/S53 domain"/>
    <property type="match status" value="1"/>
</dbReference>
<name>A0ABW0L751_9BURK</name>
<dbReference type="InterPro" id="IPR015500">
    <property type="entry name" value="Peptidase_S8_subtilisin-rel"/>
</dbReference>
<evidence type="ECO:0000256" key="4">
    <source>
        <dbReference type="ARBA" id="ARBA00022825"/>
    </source>
</evidence>
<dbReference type="InterPro" id="IPR036852">
    <property type="entry name" value="Peptidase_S8/S53_dom_sf"/>
</dbReference>
<gene>
    <name evidence="10" type="ORF">ACFPN5_17985</name>
</gene>
<dbReference type="Pfam" id="PF22148">
    <property type="entry name" value="Fervidolysin_NPro-like"/>
    <property type="match status" value="1"/>
</dbReference>
<evidence type="ECO:0000313" key="11">
    <source>
        <dbReference type="Proteomes" id="UP001596050"/>
    </source>
</evidence>
<evidence type="ECO:0000256" key="3">
    <source>
        <dbReference type="ARBA" id="ARBA00022801"/>
    </source>
</evidence>
<dbReference type="PIRSF" id="PIRSF037901">
    <property type="entry name" value="Subtilisin_rel_Nmul_A1891"/>
    <property type="match status" value="1"/>
</dbReference>
<dbReference type="Gene3D" id="2.60.40.10">
    <property type="entry name" value="Immunoglobulins"/>
    <property type="match status" value="2"/>
</dbReference>
<dbReference type="PRINTS" id="PR00723">
    <property type="entry name" value="SUBTILISIN"/>
</dbReference>
<feature type="active site" description="Charge relay system" evidence="5">
    <location>
        <position position="337"/>
    </location>
</feature>
<feature type="domain" description="Peptidase S8/S53" evidence="8">
    <location>
        <begin position="139"/>
        <end position="385"/>
    </location>
</feature>
<reference evidence="11" key="1">
    <citation type="journal article" date="2019" name="Int. J. Syst. Evol. Microbiol.">
        <title>The Global Catalogue of Microorganisms (GCM) 10K type strain sequencing project: providing services to taxonomists for standard genome sequencing and annotation.</title>
        <authorList>
            <consortium name="The Broad Institute Genomics Platform"/>
            <consortium name="The Broad Institute Genome Sequencing Center for Infectious Disease"/>
            <person name="Wu L."/>
            <person name="Ma J."/>
        </authorList>
    </citation>
    <scope>NUCLEOTIDE SEQUENCE [LARGE SCALE GENOMIC DNA]</scope>
    <source>
        <strain evidence="11">KACC 12649</strain>
    </source>
</reference>
<dbReference type="InterPro" id="IPR000209">
    <property type="entry name" value="Peptidase_S8/S53_dom"/>
</dbReference>
<evidence type="ECO:0000256" key="7">
    <source>
        <dbReference type="SAM" id="SignalP"/>
    </source>
</evidence>
<keyword evidence="7" id="KW-0732">Signal</keyword>
<evidence type="ECO:0000259" key="8">
    <source>
        <dbReference type="Pfam" id="PF00082"/>
    </source>
</evidence>
<feature type="domain" description="Fervidolysin-like N-terminal prodomain" evidence="9">
    <location>
        <begin position="30"/>
        <end position="104"/>
    </location>
</feature>
<organism evidence="10 11">
    <name type="scientific">Massilia niabensis</name>
    <dbReference type="NCBI Taxonomy" id="544910"/>
    <lineage>
        <taxon>Bacteria</taxon>
        <taxon>Pseudomonadati</taxon>
        <taxon>Pseudomonadota</taxon>
        <taxon>Betaproteobacteria</taxon>
        <taxon>Burkholderiales</taxon>
        <taxon>Oxalobacteraceae</taxon>
        <taxon>Telluria group</taxon>
        <taxon>Massilia</taxon>
    </lineage>
</organism>
<evidence type="ECO:0000256" key="6">
    <source>
        <dbReference type="RuleBase" id="RU003355"/>
    </source>
</evidence>
<dbReference type="Pfam" id="PF00082">
    <property type="entry name" value="Peptidase_S8"/>
    <property type="match status" value="1"/>
</dbReference>
<dbReference type="Proteomes" id="UP001596050">
    <property type="component" value="Unassembled WGS sequence"/>
</dbReference>
<dbReference type="InterPro" id="IPR023827">
    <property type="entry name" value="Peptidase_S8_Asp-AS"/>
</dbReference>
<feature type="chain" id="PRO_5045298922" evidence="7">
    <location>
        <begin position="33"/>
        <end position="597"/>
    </location>
</feature>
<comment type="caution">
    <text evidence="10">The sequence shown here is derived from an EMBL/GenBank/DDBJ whole genome shotgun (WGS) entry which is preliminary data.</text>
</comment>
<dbReference type="PANTHER" id="PTHR43806">
    <property type="entry name" value="PEPTIDASE S8"/>
    <property type="match status" value="1"/>
</dbReference>
<comment type="similarity">
    <text evidence="1 5 6">Belongs to the peptidase S8 family.</text>
</comment>
<accession>A0ABW0L751</accession>